<feature type="region of interest" description="Disordered" evidence="5">
    <location>
        <begin position="157"/>
        <end position="185"/>
    </location>
</feature>
<feature type="compositionally biased region" description="Low complexity" evidence="5">
    <location>
        <begin position="302"/>
        <end position="317"/>
    </location>
</feature>
<dbReference type="PANTHER" id="PTHR45734">
    <property type="entry name" value="TENSIN"/>
    <property type="match status" value="1"/>
</dbReference>
<evidence type="ECO:0000259" key="6">
    <source>
        <dbReference type="PROSITE" id="PS50001"/>
    </source>
</evidence>
<dbReference type="CDD" id="cd01213">
    <property type="entry name" value="PTB_tensin"/>
    <property type="match status" value="1"/>
</dbReference>
<gene>
    <name evidence="7" type="primary">TNS4</name>
</gene>
<dbReference type="AlphaFoldDB" id="A0A8C3H7I4"/>
<dbReference type="SMART" id="SM00462">
    <property type="entry name" value="PTB"/>
    <property type="match status" value="1"/>
</dbReference>
<dbReference type="Proteomes" id="UP000694380">
    <property type="component" value="Unplaced"/>
</dbReference>
<dbReference type="GO" id="GO:0005925">
    <property type="term" value="C:focal adhesion"/>
    <property type="evidence" value="ECO:0007669"/>
    <property type="project" value="UniProtKB-SubCell"/>
</dbReference>
<comment type="similarity">
    <text evidence="2">Belongs to the PTEN phosphatase protein family.</text>
</comment>
<protein>
    <submittedName>
        <fullName evidence="7">Tensin 4</fullName>
    </submittedName>
</protein>
<dbReference type="PANTHER" id="PTHR45734:SF6">
    <property type="entry name" value="TENSIN-4"/>
    <property type="match status" value="1"/>
</dbReference>
<evidence type="ECO:0000256" key="5">
    <source>
        <dbReference type="SAM" id="MobiDB-lite"/>
    </source>
</evidence>
<dbReference type="InterPro" id="IPR006020">
    <property type="entry name" value="PTB/PI_dom"/>
</dbReference>
<evidence type="ECO:0000256" key="2">
    <source>
        <dbReference type="ARBA" id="ARBA00007881"/>
    </source>
</evidence>
<dbReference type="SUPFAM" id="SSF50729">
    <property type="entry name" value="PH domain-like"/>
    <property type="match status" value="1"/>
</dbReference>
<accession>A0A8C3H7I4</accession>
<sequence>MSGYHVLRVGQTIRVASQEESRSLHPAGSPCCSSLTTTCSYYSAEGWLSQPIMAQTKGTPEASPVSPTLDVSIENLNQLILEIDPTFQPLLLKPDSSKKYTAQPTSPEIKYIEMTPARAKSHESMQGSASPCVTPLSMSPQGSCFLLARDNCTPNGSLVFSSPSGPDSNRAAPQTQPPTGSSPQTCYRVSECVSIPQRGQKDCISYGPNTLLATSPGLESLRKALYIGRAPQRTSRVSVLSTSPGSDTSYMLGSTQSLLNDDSDAYQPAHRSAESPLSVGSFGSPCLASPGIQVDRFGDAFSPGSNSNKVNNSSSPPLQKGHASSCPPSIVNSMADIPILLVNGCLEHGETSPRMGKDFQRSVKQTIPPNSSSSSGINSLNKTSSETSLSFCSAGPSKDGEPTMKFVMDTSKYWFKPSITRDQAIQLLKEAEPGAFLMRDSTSYRGSFGLAMKVLSSPSGCKTGDDSSDQVRHFLIESSAKGVHLKGASEEPYFGSLSAFVYQHAMTALALPCKLAIPTRGTDGPSLPVALTLVLCCSLAACNVLYLNSVSVETLTGASAVQKAVSSTFELETPPTPTIVHFKVTEQGITLTDVQRKVFFRRHYPLAALSFCSMDPENRKIFGFVAKSQMDAENLCHLFAEYDTVQPASLVIDFLSKLLPEQ</sequence>
<feature type="compositionally biased region" description="Polar residues" evidence="5">
    <location>
        <begin position="157"/>
        <end position="167"/>
    </location>
</feature>
<dbReference type="SUPFAM" id="SSF55550">
    <property type="entry name" value="SH2 domain"/>
    <property type="match status" value="1"/>
</dbReference>
<keyword evidence="8" id="KW-1185">Reference proteome</keyword>
<proteinExistence type="inferred from homology"/>
<name>A0A8C3H7I4_CHRPI</name>
<dbReference type="Pfam" id="PF08416">
    <property type="entry name" value="PTB"/>
    <property type="match status" value="1"/>
</dbReference>
<dbReference type="InterPro" id="IPR033929">
    <property type="entry name" value="Tensin_PTB"/>
</dbReference>
<dbReference type="InterPro" id="IPR000980">
    <property type="entry name" value="SH2"/>
</dbReference>
<feature type="region of interest" description="Disordered" evidence="5">
    <location>
        <begin position="297"/>
        <end position="327"/>
    </location>
</feature>
<dbReference type="SMART" id="SM00252">
    <property type="entry name" value="SH2"/>
    <property type="match status" value="1"/>
</dbReference>
<dbReference type="InterPro" id="IPR013625">
    <property type="entry name" value="PTB"/>
</dbReference>
<reference evidence="7" key="1">
    <citation type="submission" date="2025-08" db="UniProtKB">
        <authorList>
            <consortium name="Ensembl"/>
        </authorList>
    </citation>
    <scope>IDENTIFICATION</scope>
</reference>
<dbReference type="GeneTree" id="ENSGT00940000160142"/>
<keyword evidence="3 4" id="KW-0727">SH2 domain</keyword>
<evidence type="ECO:0000256" key="3">
    <source>
        <dbReference type="ARBA" id="ARBA00022999"/>
    </source>
</evidence>
<feature type="region of interest" description="Disordered" evidence="5">
    <location>
        <begin position="252"/>
        <end position="280"/>
    </location>
</feature>
<dbReference type="PROSITE" id="PS50001">
    <property type="entry name" value="SH2"/>
    <property type="match status" value="1"/>
</dbReference>
<dbReference type="Gene3D" id="3.30.505.10">
    <property type="entry name" value="SH2 domain"/>
    <property type="match status" value="1"/>
</dbReference>
<comment type="subcellular location">
    <subcellularLocation>
        <location evidence="1">Cell junction</location>
        <location evidence="1">Focal adhesion</location>
    </subcellularLocation>
</comment>
<dbReference type="InterPro" id="IPR036860">
    <property type="entry name" value="SH2_dom_sf"/>
</dbReference>
<feature type="compositionally biased region" description="Low complexity" evidence="5">
    <location>
        <begin position="173"/>
        <end position="185"/>
    </location>
</feature>
<dbReference type="InterPro" id="IPR051484">
    <property type="entry name" value="Tensin_PTEN_phosphatase"/>
</dbReference>
<evidence type="ECO:0000313" key="8">
    <source>
        <dbReference type="Proteomes" id="UP000694380"/>
    </source>
</evidence>
<evidence type="ECO:0000313" key="7">
    <source>
        <dbReference type="Ensembl" id="ENSCPBP00000006512.1"/>
    </source>
</evidence>
<dbReference type="Ensembl" id="ENSCPBT00000007863.1">
    <property type="protein sequence ID" value="ENSCPBP00000006512.1"/>
    <property type="gene ID" value="ENSCPBG00000005006.1"/>
</dbReference>
<evidence type="ECO:0000256" key="4">
    <source>
        <dbReference type="PROSITE-ProRule" id="PRU00191"/>
    </source>
</evidence>
<dbReference type="InterPro" id="IPR011993">
    <property type="entry name" value="PH-like_dom_sf"/>
</dbReference>
<dbReference type="Pfam" id="PF00017">
    <property type="entry name" value="SH2"/>
    <property type="match status" value="1"/>
</dbReference>
<feature type="domain" description="SH2" evidence="6">
    <location>
        <begin position="414"/>
        <end position="519"/>
    </location>
</feature>
<organism evidence="7 8">
    <name type="scientific">Chrysemys picta bellii</name>
    <name type="common">Western painted turtle</name>
    <name type="synonym">Emys bellii</name>
    <dbReference type="NCBI Taxonomy" id="8478"/>
    <lineage>
        <taxon>Eukaryota</taxon>
        <taxon>Metazoa</taxon>
        <taxon>Chordata</taxon>
        <taxon>Craniata</taxon>
        <taxon>Vertebrata</taxon>
        <taxon>Euteleostomi</taxon>
        <taxon>Archelosauria</taxon>
        <taxon>Testudinata</taxon>
        <taxon>Testudines</taxon>
        <taxon>Cryptodira</taxon>
        <taxon>Durocryptodira</taxon>
        <taxon>Testudinoidea</taxon>
        <taxon>Emydidae</taxon>
        <taxon>Chrysemys</taxon>
    </lineage>
</organism>
<reference evidence="7" key="2">
    <citation type="submission" date="2025-09" db="UniProtKB">
        <authorList>
            <consortium name="Ensembl"/>
        </authorList>
    </citation>
    <scope>IDENTIFICATION</scope>
</reference>
<dbReference type="Gene3D" id="2.30.29.30">
    <property type="entry name" value="Pleckstrin-homology domain (PH domain)/Phosphotyrosine-binding domain (PTB)"/>
    <property type="match status" value="1"/>
</dbReference>
<evidence type="ECO:0000256" key="1">
    <source>
        <dbReference type="ARBA" id="ARBA00004246"/>
    </source>
</evidence>